<evidence type="ECO:0000313" key="13">
    <source>
        <dbReference type="Proteomes" id="UP001235939"/>
    </source>
</evidence>
<dbReference type="CDD" id="cd01644">
    <property type="entry name" value="RT_pepA17"/>
    <property type="match status" value="1"/>
</dbReference>
<keyword evidence="13" id="KW-1185">Reference proteome</keyword>
<dbReference type="InterPro" id="IPR001584">
    <property type="entry name" value="Integrase_cat-core"/>
</dbReference>
<dbReference type="SUPFAM" id="SSF56672">
    <property type="entry name" value="DNA/RNA polymerases"/>
    <property type="match status" value="2"/>
</dbReference>
<feature type="domain" description="Integrase catalytic" evidence="11">
    <location>
        <begin position="1228"/>
        <end position="1427"/>
    </location>
</feature>
<dbReference type="SMART" id="SM00343">
    <property type="entry name" value="ZnF_C2HC"/>
    <property type="match status" value="2"/>
</dbReference>
<dbReference type="Proteomes" id="UP001235939">
    <property type="component" value="Chromosome 03"/>
</dbReference>
<dbReference type="Gene3D" id="3.10.10.10">
    <property type="entry name" value="HIV Type 1 Reverse Transcriptase, subunit A, domain 1"/>
    <property type="match status" value="1"/>
</dbReference>
<dbReference type="InterPro" id="IPR036397">
    <property type="entry name" value="RNaseH_sf"/>
</dbReference>
<dbReference type="SUPFAM" id="SSF53098">
    <property type="entry name" value="Ribonuclease H-like"/>
    <property type="match status" value="2"/>
</dbReference>
<dbReference type="InterPro" id="IPR041588">
    <property type="entry name" value="Integrase_H2C2"/>
</dbReference>
<evidence type="ECO:0000313" key="12">
    <source>
        <dbReference type="EMBL" id="UYV64960.1"/>
    </source>
</evidence>
<dbReference type="InterPro" id="IPR001969">
    <property type="entry name" value="Aspartic_peptidase_AS"/>
</dbReference>
<dbReference type="Pfam" id="PF13358">
    <property type="entry name" value="DDE_3"/>
    <property type="match status" value="1"/>
</dbReference>
<dbReference type="InterPro" id="IPR005312">
    <property type="entry name" value="DUF1759"/>
</dbReference>
<feature type="domain" description="CCHC-type" evidence="10">
    <location>
        <begin position="2062"/>
        <end position="2077"/>
    </location>
</feature>
<dbReference type="PANTHER" id="PTHR47331:SF1">
    <property type="entry name" value="GAG-LIKE PROTEIN"/>
    <property type="match status" value="1"/>
</dbReference>
<evidence type="ECO:0000256" key="7">
    <source>
        <dbReference type="ARBA" id="ARBA00022918"/>
    </source>
</evidence>
<dbReference type="Pfam" id="PF01498">
    <property type="entry name" value="HTH_Tnp_Tc3_2"/>
    <property type="match status" value="1"/>
</dbReference>
<evidence type="ECO:0000256" key="2">
    <source>
        <dbReference type="ARBA" id="ARBA00022679"/>
    </source>
</evidence>
<dbReference type="Gene3D" id="1.10.340.70">
    <property type="match status" value="1"/>
</dbReference>
<dbReference type="Pfam" id="PF03564">
    <property type="entry name" value="DUF1759"/>
    <property type="match status" value="1"/>
</dbReference>
<dbReference type="InterPro" id="IPR043128">
    <property type="entry name" value="Rev_trsase/Diguanyl_cyclase"/>
</dbReference>
<evidence type="ECO:0000256" key="3">
    <source>
        <dbReference type="ARBA" id="ARBA00022695"/>
    </source>
</evidence>
<dbReference type="PROSITE" id="PS00141">
    <property type="entry name" value="ASP_PROTEASE"/>
    <property type="match status" value="1"/>
</dbReference>
<dbReference type="InterPro" id="IPR012337">
    <property type="entry name" value="RNaseH-like_sf"/>
</dbReference>
<keyword evidence="8" id="KW-0862">Zinc</keyword>
<dbReference type="InterPro" id="IPR038717">
    <property type="entry name" value="Tc1-like_DDE_dom"/>
</dbReference>
<keyword evidence="2" id="KW-0808">Transferase</keyword>
<gene>
    <name evidence="12" type="ORF">LAZ67_3002566</name>
</gene>
<organism evidence="12 13">
    <name type="scientific">Cordylochernes scorpioides</name>
    <dbReference type="NCBI Taxonomy" id="51811"/>
    <lineage>
        <taxon>Eukaryota</taxon>
        <taxon>Metazoa</taxon>
        <taxon>Ecdysozoa</taxon>
        <taxon>Arthropoda</taxon>
        <taxon>Chelicerata</taxon>
        <taxon>Arachnida</taxon>
        <taxon>Pseudoscorpiones</taxon>
        <taxon>Cheliferoidea</taxon>
        <taxon>Chernetidae</taxon>
        <taxon>Cordylochernes</taxon>
    </lineage>
</organism>
<dbReference type="PROSITE" id="PS50994">
    <property type="entry name" value="INTEGRASE"/>
    <property type="match status" value="2"/>
</dbReference>
<dbReference type="PROSITE" id="PS50158">
    <property type="entry name" value="ZF_CCHC"/>
    <property type="match status" value="1"/>
</dbReference>
<dbReference type="Gene3D" id="3.30.420.10">
    <property type="entry name" value="Ribonuclease H-like superfamily/Ribonuclease H"/>
    <property type="match status" value="3"/>
</dbReference>
<dbReference type="InterPro" id="IPR008042">
    <property type="entry name" value="Retrotrans_Pao"/>
</dbReference>
<evidence type="ECO:0000256" key="6">
    <source>
        <dbReference type="ARBA" id="ARBA00022801"/>
    </source>
</evidence>
<keyword evidence="3" id="KW-0548">Nucleotidyltransferase</keyword>
<feature type="region of interest" description="Disordered" evidence="9">
    <location>
        <begin position="3323"/>
        <end position="3350"/>
    </location>
</feature>
<evidence type="ECO:0000256" key="4">
    <source>
        <dbReference type="ARBA" id="ARBA00022722"/>
    </source>
</evidence>
<evidence type="ECO:0000256" key="1">
    <source>
        <dbReference type="ARBA" id="ARBA00004123"/>
    </source>
</evidence>
<dbReference type="Pfam" id="PF05380">
    <property type="entry name" value="Peptidase_A17"/>
    <property type="match status" value="2"/>
</dbReference>
<sequence length="3523" mass="404696">MPGHRKRRQFKQTDAFTRGMVIGLKRAGWSLRQIAADTHLGASTVHRLWRRWLEQGNVAIYRNAGATRVTSARVDRRILRQAVAAPQATCTAILQHVQDTLDHSISTRTISRRLIANGLHSCRPLRRLPLTPTNRRQRLEWCRARSTWMTEWHRVVFSDESRFCLSSDSRRVRVWRRRGERSNPAAIVERPIVRQRGIMVWGAIAYDSRSPLLRIQGTMTAQRYVDDVLRPVTLPYLQGVPNALYQQDNARPHTARISQQALQDVQMLPWPPYSPDLSPIEHVWDIIGRRLHASPQPHSEDELWQMVEREWRAIPQDAIRTLIDSLPRRVAACIAVRGFNSTIQSHVNKIIKIKLSSIYDHFKFETKALIVKDLSNKIPNFYTHNPVWPHLNNLKLADPEFYIPRPIDIIIGADLYLDLVEPGLIKGPRDAPSAMNSKLGWIISGRSNMPNNTTSTSIQQIHVNHSSAELDDIVKKCWDAESIPTHKEELNTEELECENIFRTTTFRDENGRYVVSLPFKLNYNKINYQLGDSKSQALRRFLSLERRFHQNPVYSQHVREFMQEYLNLGHMEVINEIEPEQPSHQVYYMPYHAVLRDQSTTTKLRVVFDASAKTSTGLSLNDLLYCGPKLQEDIFNILIKFRTYSIALTAVIEKMYRQIRLNPADCCFQRILWRASPNEPIKEYQLATVTYGTTSAPYLAIKTLKTLAHDEQEQFPQASKAILTNFYVNDMLSGENSVEEAKDLIIQLNQIMRRGGFHLRKWASNVPKVLEALSNEDKYDISMVPIEKDLTINLLGLIWNATKDVFQVKVQDTMDVKTKRQLLSVIAQFFDPLRIISPSIILLKILMQDAWKLQLDWVDYLPDDIVNLWAQFKKEIGYLSQVMIPRYLAIIPKEDEVRMQLHGFADASAKAYAAVCYLRCETQNDVKIQLLAAKTRVASLNAPTLPCLELCAAHLLSQLVDSIKLTLPFQIKETFLWTDSKITLCWIQSNPTKWKVYISNRVEKIQKTSRVDQWHHVPGVENPADCASRGIMPSKLVDHYLWWNGPSWLTTFDSRILSNKASVVEESEIVQSYGELIQIHYSSAEDVKSHSLPDSITRFSSYSRMKRTLAWCLRFINNSRYPSNKFSGTLTTKEIRSSELKITKVVQECYFSVEINALLSSKTLPKTNKLLCLNPFIDQNGILRVGGRLKLSSLRTYWIINGRSFVKQILKNCVQCFKVNARPNTQLMGELPSSRTTYIRAFARTGVDLAGPILTKPRLPRSRVKLKSYIALFVCFATKAIHLELVSDLSTGSFIAALRRFTSRRGTPSDIYSDNGTNFKGAAKFLNEQYALLHASEIQDYITYSEINWHFMPPHAPHFGGIWESNIKSVKMILKKVIGSSLLTFEEFTTFLTQIEATLNQRPLTPLSEDPNDLEALTPAHFLSGPSTSNLPETDNQQANLSINLSARWKHIQELKKLFILRWKKEYVINLQKRGKWKSAKPNVKIGDLVLIMEQSISSSSWILGRVSKTFPGPDMLVRTVELRTGKGLLRRPVNKVAVLPVQSDLTLTTGPAGSMERIPLLEAEGKVEFPCQTERRLKAILQAASCGRKDVKLSCKQRLVEGKTSSYPASSVLWKERRQAILQAASCGRRERIGVSLKQKLESGKDALDNQRVVTIRQPTRDNWTSHKTSQTSDGAATRKAIRGTFTRIINEINGEFEKSQIDRNDIYSKFNRLESYYTKLVDLNEKYQALLVVKEGITEESIDKEWQECDKYEEEKFDIQQKVSVLRNPDKEETIPIASEDTVINVKLPELALKSYDGSLEGWLPWWAQFSKIHENKNLSDSDRFLYLRQAIVPNSEAYRVVASYPVTGANYVLAVQALQERFGDPNILTELYVRRLLNSVITNVKKENRNLSSLYDELSSHLRSLETLGIDPQFSGIFLYPLVESSLPSDILKIWHRHPSSGYGLELAKREESDKGVGGAQERLRLLLDFLKAEVRSAQRLKFVEKGFKQEEPYKRSYNDGTRTRNNFRPATVSSLFGGRTNIKCFFCERTNHASHQCRSIMKMSPGERNDKIRSAHLCFKCLRKGHIQSQCREQLECKNCGRNHLEVLCEGNSSNRLMKPGRENLKENAPEPIASLSSQACTGQVLLMTTVALLRGPNASRRVRILLDSGSQFSYIKQSLVWSIGIERKGEITIAKSLFGGNKIGEEKHGKFMLELENLGNKRDVIHIEALDQRKICDAIPPLPKGDWLEKLKIKGIILSQDNFKGQEIDILIGANYLGMVLTGKIVQVEADLTAVETKLGWTLMGNSPIIDSNDNVQQTLNLLITRCDLKDLWDLEVLGIRDPVETCSIETRYQEIKEKFITKIQRQSDQRYSVGLPWKVEKESIPSNLDIAIKRLDISTKKMTSQNKLTEYSQIFRDWLTEGLIERVEENPLERRGYYLPHRPVYKMESKTTPIRPVFDASCLGHNGLSLNQCLEKGPNLLERIPEMMIRFRENKFGVTADIRKAFQMVAIEESERNYLRFLWWEKESDKELIAYRHKRLVFGLNCSPFVLNAVIEYHLQSIRGPLVQWAKILAQSFYMDNCITSLETKQEVQEFQKAAIEIMDRAKMDLREWEYSLEENPEKGTCTKILGVVWNKMEDSLKCELPDILSLQPKLTKRLVLSMVQRIFDPLGFCAPVFLPPKLLLQRSWGLKLGWDTPLPESMAQEFRTWLDQIKFIELIKIPRYMWNDLIFPTEVHIFCDASQIGYGAVAYLRSETGRENTLTLIWSKVRLAPMKSITIPRLELMAMVLGARLANAIQAALKRKCETTLWSDSTTALSWIKKEIEWRVFVRNRIREIQATTNLNDWRFVPSQLNPADLLSRGCPPSQFVQSRWWEGPEWLKKPKEFWPNSEFSINPKEINVEENIMKTNINLNIDYKDWLLTRRSNYSLNIRVMSYVLRFLGKLKKQSTETGPLKVSELDLAEKKLIRMIQEKVSIEKSNATKSFKILKNTDGLWCVESKLLHGQVPEEFKTPIILPGDHPFVEQLIWEVHLKNGHVGVQFILSKLREKFWIIRGRKTIKKIISKCIACKRLKEKSLQRPMAALPENRIGLGKPFQITGVDLLGPLHLKEGGKVWVAAFTCAVYRAIHLELVKSLETGVFMMALHRFICRRGRPEKIYSDNGTNFAKLNRIFKRLDWTRIERETSIKRIQWIFIPPSAPWWGGFWERMVRTIKEMLIKMLGHRKLKYVQLQTALCEIESIINNRPLTYVSEDDNDLKPLTPNEFLQNGPESSFPEFENLKPEMLHTRYRELGRIVNLIPGKDGIVRVAHVKTSTGTLIRALQRLHPLEISSNVETIQKDNSNTEPQSESFLGNRPNIESRDSRNRYGRIAPAWTDRGQRSAWAETTERRVTFFFWSVGRIPLLEAEGKVEFPCQTERRLKAILQAASCGRKDVKLSCKQRLVEGKTSSYPASSVLWKERRQDILQAASCGRRERIGVSLKQKLESGKDALDNQRVVTIRQPTRDNWTSHKTSQTSDGAATRYCVDTPPPFIFISLP</sequence>
<protein>
    <submittedName>
        <fullName evidence="12">Uncharacterized protein</fullName>
    </submittedName>
</protein>
<comment type="subcellular location">
    <subcellularLocation>
        <location evidence="1">Nucleus</location>
    </subcellularLocation>
</comment>
<evidence type="ECO:0000259" key="10">
    <source>
        <dbReference type="PROSITE" id="PS50158"/>
    </source>
</evidence>
<dbReference type="InterPro" id="IPR002492">
    <property type="entry name" value="Transposase_Tc1-like"/>
</dbReference>
<evidence type="ECO:0000259" key="11">
    <source>
        <dbReference type="PROSITE" id="PS50994"/>
    </source>
</evidence>
<keyword evidence="7" id="KW-0695">RNA-directed DNA polymerase</keyword>
<dbReference type="InterPro" id="IPR040676">
    <property type="entry name" value="DUF5641"/>
</dbReference>
<dbReference type="Pfam" id="PF18701">
    <property type="entry name" value="DUF5641"/>
    <property type="match status" value="2"/>
</dbReference>
<dbReference type="EMBL" id="CP092865">
    <property type="protein sequence ID" value="UYV64960.1"/>
    <property type="molecule type" value="Genomic_DNA"/>
</dbReference>
<dbReference type="InterPro" id="IPR009057">
    <property type="entry name" value="Homeodomain-like_sf"/>
</dbReference>
<keyword evidence="8" id="KW-0863">Zinc-finger</keyword>
<name>A0ABY6K8I4_9ARAC</name>
<dbReference type="SUPFAM" id="SSF46689">
    <property type="entry name" value="Homeodomain-like"/>
    <property type="match status" value="1"/>
</dbReference>
<proteinExistence type="predicted"/>
<dbReference type="Gene3D" id="3.30.70.270">
    <property type="match status" value="1"/>
</dbReference>
<evidence type="ECO:0000256" key="8">
    <source>
        <dbReference type="PROSITE-ProRule" id="PRU00047"/>
    </source>
</evidence>
<feature type="domain" description="Integrase catalytic" evidence="11">
    <location>
        <begin position="3077"/>
        <end position="3256"/>
    </location>
</feature>
<dbReference type="InterPro" id="IPR001878">
    <property type="entry name" value="Znf_CCHC"/>
</dbReference>
<dbReference type="PANTHER" id="PTHR47331">
    <property type="entry name" value="PHD-TYPE DOMAIN-CONTAINING PROTEIN"/>
    <property type="match status" value="1"/>
</dbReference>
<feature type="compositionally biased region" description="Polar residues" evidence="9">
    <location>
        <begin position="3323"/>
        <end position="3337"/>
    </location>
</feature>
<dbReference type="Gene3D" id="4.10.60.10">
    <property type="entry name" value="Zinc finger, CCHC-type"/>
    <property type="match status" value="1"/>
</dbReference>
<dbReference type="Pfam" id="PF17921">
    <property type="entry name" value="Integrase_H2C2"/>
    <property type="match status" value="1"/>
</dbReference>
<dbReference type="InterPro" id="IPR043502">
    <property type="entry name" value="DNA/RNA_pol_sf"/>
</dbReference>
<keyword evidence="8" id="KW-0479">Metal-binding</keyword>
<evidence type="ECO:0000256" key="9">
    <source>
        <dbReference type="SAM" id="MobiDB-lite"/>
    </source>
</evidence>
<keyword evidence="5" id="KW-0255">Endonuclease</keyword>
<keyword evidence="6" id="KW-0378">Hydrolase</keyword>
<reference evidence="12 13" key="1">
    <citation type="submission" date="2022-01" db="EMBL/GenBank/DDBJ databases">
        <title>A chromosomal length assembly of Cordylochernes scorpioides.</title>
        <authorList>
            <person name="Zeh D."/>
            <person name="Zeh J."/>
        </authorList>
    </citation>
    <scope>NUCLEOTIDE SEQUENCE [LARGE SCALE GENOMIC DNA]</scope>
    <source>
        <strain evidence="12">IN4F17</strain>
        <tissue evidence="12">Whole Body</tissue>
    </source>
</reference>
<evidence type="ECO:0000256" key="5">
    <source>
        <dbReference type="ARBA" id="ARBA00022759"/>
    </source>
</evidence>
<keyword evidence="4" id="KW-0540">Nuclease</keyword>
<accession>A0ABY6K8I4</accession>